<evidence type="ECO:0000256" key="1">
    <source>
        <dbReference type="NCBIfam" id="TIGR03162"/>
    </source>
</evidence>
<proteinExistence type="predicted"/>
<dbReference type="EMBL" id="CP106735">
    <property type="protein sequence ID" value="UXX78081.1"/>
    <property type="molecule type" value="Genomic_DNA"/>
</dbReference>
<dbReference type="Pfam" id="PF00300">
    <property type="entry name" value="His_Phos_1"/>
    <property type="match status" value="1"/>
</dbReference>
<reference evidence="2" key="1">
    <citation type="submission" date="2022-10" db="EMBL/GenBank/DDBJ databases">
        <title>Comparative genomics and taxonomic characterization of three novel marine species of genus Reichenbachiella exhibiting antioxidant and polysaccharide degradation activities.</title>
        <authorList>
            <person name="Muhammad N."/>
            <person name="Lee Y.-J."/>
            <person name="Ko J."/>
            <person name="Kim S.-G."/>
        </authorList>
    </citation>
    <scope>NUCLEOTIDE SEQUENCE</scope>
    <source>
        <strain evidence="2">Wsw4-B4</strain>
    </source>
</reference>
<dbReference type="EC" id="3.1.3.73" evidence="1"/>
<dbReference type="InterPro" id="IPR013078">
    <property type="entry name" value="His_Pase_superF_clade-1"/>
</dbReference>
<dbReference type="InterPro" id="IPR017578">
    <property type="entry name" value="Ribazole_CobC"/>
</dbReference>
<evidence type="ECO:0000313" key="3">
    <source>
        <dbReference type="Proteomes" id="UP001062165"/>
    </source>
</evidence>
<dbReference type="InterPro" id="IPR029033">
    <property type="entry name" value="His_PPase_superfam"/>
</dbReference>
<organism evidence="2 3">
    <name type="scientific">Reichenbachiella carrageenanivorans</name>
    <dbReference type="NCBI Taxonomy" id="2979869"/>
    <lineage>
        <taxon>Bacteria</taxon>
        <taxon>Pseudomonadati</taxon>
        <taxon>Bacteroidota</taxon>
        <taxon>Cytophagia</taxon>
        <taxon>Cytophagales</taxon>
        <taxon>Reichenbachiellaceae</taxon>
        <taxon>Reichenbachiella</taxon>
    </lineage>
</organism>
<dbReference type="InterPro" id="IPR050275">
    <property type="entry name" value="PGM_Phosphatase"/>
</dbReference>
<evidence type="ECO:0000313" key="2">
    <source>
        <dbReference type="EMBL" id="UXX78081.1"/>
    </source>
</evidence>
<accession>A0ABY6CVZ9</accession>
<dbReference type="Gene3D" id="3.40.50.1240">
    <property type="entry name" value="Phosphoglycerate mutase-like"/>
    <property type="match status" value="1"/>
</dbReference>
<dbReference type="CDD" id="cd07067">
    <property type="entry name" value="HP_PGM_like"/>
    <property type="match status" value="1"/>
</dbReference>
<keyword evidence="3" id="KW-1185">Reference proteome</keyword>
<dbReference type="NCBIfam" id="TIGR03162">
    <property type="entry name" value="ribazole_cobC"/>
    <property type="match status" value="1"/>
</dbReference>
<dbReference type="SMART" id="SM00855">
    <property type="entry name" value="PGAM"/>
    <property type="match status" value="1"/>
</dbReference>
<dbReference type="SUPFAM" id="SSF53254">
    <property type="entry name" value="Phosphoglycerate mutase-like"/>
    <property type="match status" value="1"/>
</dbReference>
<dbReference type="Proteomes" id="UP001062165">
    <property type="component" value="Chromosome"/>
</dbReference>
<gene>
    <name evidence="2" type="primary">cobC</name>
    <name evidence="2" type="ORF">N7E81_12005</name>
</gene>
<sequence length="186" mass="21327">MEIYLIRHTTPKIEPGVCYGQSDLALTAQFESESQQVHQNIDKPFDYIFSSPLKRCTQLANTFETTVQQENRLMELNFGDWEMKKWKSIPQSALNLWMEKYVTQGPPKGESYEQLKSRVVEIFKGIISQNRTCTGIITHAGPIRAILSHVLNLSLKDTFTIKIDYGSVTKISLNDATYSIDYINKK</sequence>
<dbReference type="PANTHER" id="PTHR48100">
    <property type="entry name" value="BROAD-SPECIFICITY PHOSPHATASE YOR283W-RELATED"/>
    <property type="match status" value="1"/>
</dbReference>
<protein>
    <recommendedName>
        <fullName evidence="1">Alpha-ribazole phosphatase</fullName>
        <ecNumber evidence="1">3.1.3.73</ecNumber>
    </recommendedName>
</protein>
<dbReference type="PANTHER" id="PTHR48100:SF1">
    <property type="entry name" value="HISTIDINE PHOSPHATASE FAMILY PROTEIN-RELATED"/>
    <property type="match status" value="1"/>
</dbReference>
<dbReference type="RefSeq" id="WP_263049827.1">
    <property type="nucleotide sequence ID" value="NZ_CP106735.1"/>
</dbReference>
<name>A0ABY6CVZ9_9BACT</name>